<evidence type="ECO:0000256" key="5">
    <source>
        <dbReference type="ARBA" id="ARBA00022737"/>
    </source>
</evidence>
<dbReference type="SMART" id="SM00179">
    <property type="entry name" value="EGF_CA"/>
    <property type="match status" value="1"/>
</dbReference>
<evidence type="ECO:0000256" key="11">
    <source>
        <dbReference type="PROSITE-ProRule" id="PRU00196"/>
    </source>
</evidence>
<feature type="transmembrane region" description="Helical" evidence="12">
    <location>
        <begin position="476"/>
        <end position="501"/>
    </location>
</feature>
<dbReference type="FunFam" id="3.10.250.10:FF:000016">
    <property type="entry name" value="Scavenger receptor cysteine-rich protein type 12"/>
    <property type="match status" value="3"/>
</dbReference>
<dbReference type="PANTHER" id="PTHR48071">
    <property type="entry name" value="SRCR DOMAIN-CONTAINING PROTEIN"/>
    <property type="match status" value="1"/>
</dbReference>
<keyword evidence="8 11" id="KW-1015">Disulfide bond</keyword>
<dbReference type="OrthoDB" id="5957039at2759"/>
<dbReference type="GO" id="GO:0016020">
    <property type="term" value="C:membrane"/>
    <property type="evidence" value="ECO:0007669"/>
    <property type="project" value="UniProtKB-SubCell"/>
</dbReference>
<feature type="domain" description="SRCR" evidence="14">
    <location>
        <begin position="1"/>
        <end position="37"/>
    </location>
</feature>
<comment type="caution">
    <text evidence="15">The sequence shown here is derived from an EMBL/GenBank/DDBJ whole genome shotgun (WGS) entry which is preliminary data.</text>
</comment>
<dbReference type="CDD" id="cd00054">
    <property type="entry name" value="EGF_CA"/>
    <property type="match status" value="1"/>
</dbReference>
<dbReference type="PROSITE" id="PS50026">
    <property type="entry name" value="EGF_3"/>
    <property type="match status" value="1"/>
</dbReference>
<dbReference type="Proteomes" id="UP001163046">
    <property type="component" value="Unassembled WGS sequence"/>
</dbReference>
<evidence type="ECO:0000256" key="1">
    <source>
        <dbReference type="ARBA" id="ARBA00004167"/>
    </source>
</evidence>
<feature type="domain" description="EGF-like" evidence="13">
    <location>
        <begin position="423"/>
        <end position="459"/>
    </location>
</feature>
<feature type="domain" description="SRCR" evidence="14">
    <location>
        <begin position="312"/>
        <end position="416"/>
    </location>
</feature>
<reference evidence="15" key="1">
    <citation type="submission" date="2023-01" db="EMBL/GenBank/DDBJ databases">
        <title>Genome assembly of the deep-sea coral Lophelia pertusa.</title>
        <authorList>
            <person name="Herrera S."/>
            <person name="Cordes E."/>
        </authorList>
    </citation>
    <scope>NUCLEOTIDE SEQUENCE</scope>
    <source>
        <strain evidence="15">USNM1676648</strain>
        <tissue evidence="15">Polyp</tissue>
    </source>
</reference>
<organism evidence="15 16">
    <name type="scientific">Desmophyllum pertusum</name>
    <dbReference type="NCBI Taxonomy" id="174260"/>
    <lineage>
        <taxon>Eukaryota</taxon>
        <taxon>Metazoa</taxon>
        <taxon>Cnidaria</taxon>
        <taxon>Anthozoa</taxon>
        <taxon>Hexacorallia</taxon>
        <taxon>Scleractinia</taxon>
        <taxon>Caryophylliina</taxon>
        <taxon>Caryophylliidae</taxon>
        <taxon>Desmophyllum</taxon>
    </lineage>
</organism>
<name>A0A9X0CWR1_9CNID</name>
<keyword evidence="3 12" id="KW-0812">Transmembrane</keyword>
<evidence type="ECO:0000313" key="16">
    <source>
        <dbReference type="Proteomes" id="UP001163046"/>
    </source>
</evidence>
<keyword evidence="7 12" id="KW-0472">Membrane</keyword>
<evidence type="ECO:0000256" key="10">
    <source>
        <dbReference type="PROSITE-ProRule" id="PRU00076"/>
    </source>
</evidence>
<dbReference type="InterPro" id="IPR000742">
    <property type="entry name" value="EGF"/>
</dbReference>
<feature type="disulfide bond" evidence="11">
    <location>
        <begin position="259"/>
        <end position="269"/>
    </location>
</feature>
<evidence type="ECO:0000256" key="6">
    <source>
        <dbReference type="ARBA" id="ARBA00022989"/>
    </source>
</evidence>
<keyword evidence="4" id="KW-0732">Signal</keyword>
<feature type="disulfide bond" evidence="11">
    <location>
        <begin position="354"/>
        <end position="415"/>
    </location>
</feature>
<evidence type="ECO:0000256" key="2">
    <source>
        <dbReference type="ARBA" id="ARBA00022536"/>
    </source>
</evidence>
<dbReference type="SUPFAM" id="SSF57196">
    <property type="entry name" value="EGF/Laminin"/>
    <property type="match status" value="1"/>
</dbReference>
<dbReference type="InterPro" id="IPR001881">
    <property type="entry name" value="EGF-like_Ca-bd_dom"/>
</dbReference>
<protein>
    <submittedName>
        <fullName evidence="15">Uncharacterized protein</fullName>
    </submittedName>
</protein>
<dbReference type="SUPFAM" id="SSF56487">
    <property type="entry name" value="SRCR-like"/>
    <property type="match status" value="5"/>
</dbReference>
<dbReference type="SMART" id="SM00202">
    <property type="entry name" value="SR"/>
    <property type="match status" value="3"/>
</dbReference>
<evidence type="ECO:0000256" key="4">
    <source>
        <dbReference type="ARBA" id="ARBA00022729"/>
    </source>
</evidence>
<evidence type="ECO:0000256" key="7">
    <source>
        <dbReference type="ARBA" id="ARBA00023136"/>
    </source>
</evidence>
<evidence type="ECO:0000256" key="12">
    <source>
        <dbReference type="SAM" id="Phobius"/>
    </source>
</evidence>
<feature type="domain" description="SRCR" evidence="14">
    <location>
        <begin position="81"/>
        <end position="179"/>
    </location>
</feature>
<dbReference type="EMBL" id="MU826407">
    <property type="protein sequence ID" value="KAJ7376229.1"/>
    <property type="molecule type" value="Genomic_DNA"/>
</dbReference>
<dbReference type="PRINTS" id="PR00258">
    <property type="entry name" value="SPERACTRCPTR"/>
</dbReference>
<comment type="caution">
    <text evidence="11">Lacks conserved residue(s) required for the propagation of feature annotation.</text>
</comment>
<keyword evidence="2 10" id="KW-0245">EGF-like domain</keyword>
<dbReference type="PROSITE" id="PS00022">
    <property type="entry name" value="EGF_1"/>
    <property type="match status" value="1"/>
</dbReference>
<keyword evidence="6 12" id="KW-1133">Transmembrane helix</keyword>
<evidence type="ECO:0000313" key="15">
    <source>
        <dbReference type="EMBL" id="KAJ7376229.1"/>
    </source>
</evidence>
<keyword evidence="16" id="KW-1185">Reference proteome</keyword>
<feature type="disulfide bond" evidence="11">
    <location>
        <begin position="6"/>
        <end position="16"/>
    </location>
</feature>
<feature type="disulfide bond" evidence="10">
    <location>
        <begin position="449"/>
        <end position="458"/>
    </location>
</feature>
<evidence type="ECO:0000256" key="8">
    <source>
        <dbReference type="ARBA" id="ARBA00023157"/>
    </source>
</evidence>
<evidence type="ECO:0000259" key="13">
    <source>
        <dbReference type="PROSITE" id="PS50026"/>
    </source>
</evidence>
<dbReference type="InterPro" id="IPR001190">
    <property type="entry name" value="SRCR"/>
</dbReference>
<proteinExistence type="predicted"/>
<keyword evidence="5" id="KW-0677">Repeat</keyword>
<evidence type="ECO:0000259" key="14">
    <source>
        <dbReference type="PROSITE" id="PS50287"/>
    </source>
</evidence>
<dbReference type="AlphaFoldDB" id="A0A9X0CWR1"/>
<feature type="disulfide bond" evidence="11">
    <location>
        <begin position="385"/>
        <end position="395"/>
    </location>
</feature>
<dbReference type="GO" id="GO:0005509">
    <property type="term" value="F:calcium ion binding"/>
    <property type="evidence" value="ECO:0007669"/>
    <property type="project" value="InterPro"/>
</dbReference>
<sequence>MSDVHCVGTENTLQQCQYHDGLYSTSNSGSEVGVICKTHDFDPDDNEISIRLQGSSVPNAGRIEVLYAGVWGGINSDGISVKLREAGAPNVGRVEIHYAGKWGTIYSWGWDINDATVVCRQLGYSAASRSGYEFDCSGTVPAWFSTFRCNGQELSLDQCPWEFYCCRPSYFYCANVLCKNKNANTDFQVRLTGSSLPFAGTIEVLYYGVWGGILGKGRVDINVGHVVCHQLGYPGAYQIFDLPVFGLIKGPMWIWKIHCNGNEAEISHCAVTMMDNPNVTLLSYYYRYQIPSNAAGVVCNEGNSTTCSDLNVRLAGSPISNAGRVEVFYPLGWGTIDGRYWRHSWDMNGAHVVCRQLGYPGAVSYGRSKQFGLGSGPVWFSNVRCLGNESNFADCPKDVYGLPNGLLSIIATVLCKLQYQPVALNPCESSPCKNGGQCFRSDSSYLCSCPNGHVGKHCQETKSTTRQGEVTSTYNIYLIVALAVTVALVLFLTTAVVCLIVRNRRVTKNLLRNRSVHVFSNMAYGGASVNNGEEEAASNYNYVHDPGVGQGQEAKDPYHVYAQVPRPLPPLPPQTNINGTT</sequence>
<dbReference type="Gene3D" id="2.10.25.10">
    <property type="entry name" value="Laminin"/>
    <property type="match status" value="1"/>
</dbReference>
<evidence type="ECO:0000256" key="3">
    <source>
        <dbReference type="ARBA" id="ARBA00022692"/>
    </source>
</evidence>
<comment type="subcellular location">
    <subcellularLocation>
        <location evidence="1">Membrane</location>
        <topology evidence="1">Single-pass membrane protein</topology>
    </subcellularLocation>
</comment>
<dbReference type="PROSITE" id="PS50287">
    <property type="entry name" value="SRCR_2"/>
    <property type="match status" value="5"/>
</dbReference>
<dbReference type="InterPro" id="IPR036772">
    <property type="entry name" value="SRCR-like_dom_sf"/>
</dbReference>
<feature type="disulfide bond" evidence="11">
    <location>
        <begin position="149"/>
        <end position="159"/>
    </location>
</feature>
<dbReference type="FunFam" id="2.10.25.10:FF:000255">
    <property type="entry name" value="Sushi, nidogen and EGF-like domains 1"/>
    <property type="match status" value="1"/>
</dbReference>
<gene>
    <name evidence="15" type="ORF">OS493_036052</name>
</gene>
<keyword evidence="9" id="KW-0325">Glycoprotein</keyword>
<dbReference type="Gene3D" id="3.10.250.10">
    <property type="entry name" value="SRCR-like domain"/>
    <property type="match status" value="3"/>
</dbReference>
<dbReference type="SMART" id="SM00181">
    <property type="entry name" value="EGF"/>
    <property type="match status" value="1"/>
</dbReference>
<feature type="domain" description="SRCR" evidence="14">
    <location>
        <begin position="50"/>
        <end position="77"/>
    </location>
</feature>
<dbReference type="Pfam" id="PF00008">
    <property type="entry name" value="EGF"/>
    <property type="match status" value="1"/>
</dbReference>
<dbReference type="Pfam" id="PF00530">
    <property type="entry name" value="SRCR"/>
    <property type="match status" value="3"/>
</dbReference>
<dbReference type="PANTHER" id="PTHR48071:SF18">
    <property type="entry name" value="DELETED IN MALIGNANT BRAIN TUMORS 1 PROTEIN-RELATED"/>
    <property type="match status" value="1"/>
</dbReference>
<accession>A0A9X0CWR1</accession>
<feature type="domain" description="SRCR" evidence="14">
    <location>
        <begin position="189"/>
        <end position="300"/>
    </location>
</feature>
<evidence type="ECO:0000256" key="9">
    <source>
        <dbReference type="ARBA" id="ARBA00023180"/>
    </source>
</evidence>